<keyword evidence="2" id="KW-1185">Reference proteome</keyword>
<dbReference type="Proteomes" id="UP000280834">
    <property type="component" value="Unassembled WGS sequence"/>
</dbReference>
<evidence type="ECO:0000313" key="3">
    <source>
        <dbReference type="WBParaSite" id="BTMF_0000881301-mRNA-1"/>
    </source>
</evidence>
<reference evidence="3" key="1">
    <citation type="submission" date="2017-02" db="UniProtKB">
        <authorList>
            <consortium name="WormBaseParasite"/>
        </authorList>
    </citation>
    <scope>IDENTIFICATION</scope>
</reference>
<dbReference type="WBParaSite" id="BTMF_0000881301-mRNA-1">
    <property type="protein sequence ID" value="BTMF_0000881301-mRNA-1"/>
    <property type="gene ID" value="BTMF_0000881301"/>
</dbReference>
<protein>
    <submittedName>
        <fullName evidence="1 3">Uncharacterized protein</fullName>
    </submittedName>
</protein>
<dbReference type="EMBL" id="UZAG01015728">
    <property type="protein sequence ID" value="VDO22867.1"/>
    <property type="molecule type" value="Genomic_DNA"/>
</dbReference>
<evidence type="ECO:0000313" key="2">
    <source>
        <dbReference type="Proteomes" id="UP000280834"/>
    </source>
</evidence>
<organism evidence="3">
    <name type="scientific">Brugia timori</name>
    <dbReference type="NCBI Taxonomy" id="42155"/>
    <lineage>
        <taxon>Eukaryota</taxon>
        <taxon>Metazoa</taxon>
        <taxon>Ecdysozoa</taxon>
        <taxon>Nematoda</taxon>
        <taxon>Chromadorea</taxon>
        <taxon>Rhabditida</taxon>
        <taxon>Spirurina</taxon>
        <taxon>Spiruromorpha</taxon>
        <taxon>Filarioidea</taxon>
        <taxon>Onchocercidae</taxon>
        <taxon>Brugia</taxon>
    </lineage>
</organism>
<sequence length="38" mass="4653">MISNCYLKKILNYQKQDYCEFTSLAYYKLLQKEAKKIQ</sequence>
<reference evidence="1 2" key="2">
    <citation type="submission" date="2018-11" db="EMBL/GenBank/DDBJ databases">
        <authorList>
            <consortium name="Pathogen Informatics"/>
        </authorList>
    </citation>
    <scope>NUCLEOTIDE SEQUENCE [LARGE SCALE GENOMIC DNA]</scope>
</reference>
<proteinExistence type="predicted"/>
<accession>A0A0R3QM78</accession>
<name>A0A0R3QM78_9BILA</name>
<gene>
    <name evidence="1" type="ORF">BTMF_LOCUS6864</name>
</gene>
<evidence type="ECO:0000313" key="1">
    <source>
        <dbReference type="EMBL" id="VDO22867.1"/>
    </source>
</evidence>
<dbReference type="AlphaFoldDB" id="A0A0R3QM78"/>